<keyword evidence="1" id="KW-1133">Transmembrane helix</keyword>
<evidence type="ECO:0000313" key="4">
    <source>
        <dbReference type="EMBL" id="NKE70309.1"/>
    </source>
</evidence>
<dbReference type="Gene3D" id="3.40.30.10">
    <property type="entry name" value="Glutaredoxin"/>
    <property type="match status" value="1"/>
</dbReference>
<dbReference type="InterPro" id="IPR029062">
    <property type="entry name" value="Class_I_gatase-like"/>
</dbReference>
<proteinExistence type="predicted"/>
<evidence type="ECO:0000256" key="1">
    <source>
        <dbReference type="SAM" id="Phobius"/>
    </source>
</evidence>
<feature type="domain" description="ABC-type uncharacterised transport system" evidence="2">
    <location>
        <begin position="208"/>
        <end position="445"/>
    </location>
</feature>
<dbReference type="InterPro" id="IPR019196">
    <property type="entry name" value="ABC_transp_unknown"/>
</dbReference>
<feature type="domain" description="DUF7088" evidence="3">
    <location>
        <begin position="103"/>
        <end position="184"/>
    </location>
</feature>
<keyword evidence="1" id="KW-0472">Membrane</keyword>
<feature type="transmembrane region" description="Helical" evidence="1">
    <location>
        <begin position="7"/>
        <end position="26"/>
    </location>
</feature>
<keyword evidence="1" id="KW-0812">Transmembrane</keyword>
<keyword evidence="5" id="KW-1185">Reference proteome</keyword>
<evidence type="ECO:0008006" key="6">
    <source>
        <dbReference type="Google" id="ProtNLM"/>
    </source>
</evidence>
<feature type="transmembrane region" description="Helical" evidence="1">
    <location>
        <begin position="32"/>
        <end position="55"/>
    </location>
</feature>
<dbReference type="RefSeq" id="WP_168058569.1">
    <property type="nucleotide sequence ID" value="NZ_VTOW01000001.1"/>
</dbReference>
<dbReference type="AlphaFoldDB" id="A0A7X6DNE7"/>
<feature type="transmembrane region" description="Helical" evidence="1">
    <location>
        <begin position="492"/>
        <end position="511"/>
    </location>
</feature>
<dbReference type="EMBL" id="VTOW01000001">
    <property type="protein sequence ID" value="NKE70309.1"/>
    <property type="molecule type" value="Genomic_DNA"/>
</dbReference>
<dbReference type="InterPro" id="IPR055396">
    <property type="entry name" value="DUF7088"/>
</dbReference>
<dbReference type="SUPFAM" id="SSF52317">
    <property type="entry name" value="Class I glutamine amidotransferase-like"/>
    <property type="match status" value="1"/>
</dbReference>
<organism evidence="4 5">
    <name type="scientific">Candidatus Manganitrophus noduliformans</name>
    <dbReference type="NCBI Taxonomy" id="2606439"/>
    <lineage>
        <taxon>Bacteria</taxon>
        <taxon>Pseudomonadati</taxon>
        <taxon>Nitrospirota</taxon>
        <taxon>Nitrospiria</taxon>
        <taxon>Candidatus Troglogloeales</taxon>
        <taxon>Candidatus Manganitrophaceae</taxon>
        <taxon>Candidatus Manganitrophus</taxon>
    </lineage>
</organism>
<evidence type="ECO:0000259" key="2">
    <source>
        <dbReference type="Pfam" id="PF09822"/>
    </source>
</evidence>
<protein>
    <recommendedName>
        <fullName evidence="6">ABC-type uncharacterized transport system domain-containing protein</fullName>
    </recommendedName>
</protein>
<accession>A0A7X6DNE7</accession>
<dbReference type="Pfam" id="PF23357">
    <property type="entry name" value="DUF7088"/>
    <property type="match status" value="1"/>
</dbReference>
<evidence type="ECO:0000259" key="3">
    <source>
        <dbReference type="Pfam" id="PF23357"/>
    </source>
</evidence>
<evidence type="ECO:0000313" key="5">
    <source>
        <dbReference type="Proteomes" id="UP000534783"/>
    </source>
</evidence>
<dbReference type="Pfam" id="PF09822">
    <property type="entry name" value="ABC_transp_aux"/>
    <property type="match status" value="1"/>
</dbReference>
<dbReference type="Proteomes" id="UP000534783">
    <property type="component" value="Unassembled WGS sequence"/>
</dbReference>
<comment type="caution">
    <text evidence="4">The sequence shown here is derived from an EMBL/GenBank/DDBJ whole genome shotgun (WGS) entry which is preliminary data.</text>
</comment>
<gene>
    <name evidence="4" type="ORF">MNODULE_06065</name>
</gene>
<dbReference type="SUPFAM" id="SSF52833">
    <property type="entry name" value="Thioredoxin-like"/>
    <property type="match status" value="1"/>
</dbReference>
<sequence>MKRTLSIVSGILGAVCAFAGLFHFLIWGTPVWAVTVLESAAVIFLSFFLFTHFELVKDFSTRRSTKFGVNSFLMAGIFVAIIAILNFILARHEVRFDLSGTGAFSISPQTVSVLQNLKNEVKVIGFFGEQSNAKRLAKDILDNYRYETDKVRYEVIDPDKKPTLAKQYGITEYDTVVIESGGQKATLRTISEEEITGALIRISRESKKTFYFVEGHGEHSLDDPERNGFSFLKDSLEKQGFSVKKLLLLSEKKVPDDAAVVIIGGPQRPYTEEEGAALDAYLSRGGRLFVLVDPLVKTDLEPVLAKWGVLLANDIILDPASSLGGVVPIVNPGTYPPHQITDRFNLGTFYPVTRSVNFDPAREGTLLFEPILKSGQGTWLTTQVEGDLAIDPSRDKLGPITFGGVVRYKEEPPPMETGDGGKAVDASKKMRLVVIGDADFATNGAVRSAGNGDLFQNVVSWLAEEEDLISIRPQEAKTSTLLLSNAQHRFNFYSSVIILPLAILMVGLTVWRRRRRL</sequence>
<feature type="transmembrane region" description="Helical" evidence="1">
    <location>
        <begin position="67"/>
        <end position="89"/>
    </location>
</feature>
<name>A0A7X6DNE7_9BACT</name>
<reference evidence="4 5" key="1">
    <citation type="journal article" date="2020" name="Nature">
        <title>Bacterial chemolithoautotrophy via manganese oxidation.</title>
        <authorList>
            <person name="Yu H."/>
            <person name="Leadbetter J.R."/>
        </authorList>
    </citation>
    <scope>NUCLEOTIDE SEQUENCE [LARGE SCALE GENOMIC DNA]</scope>
    <source>
        <strain evidence="4 5">Mn-1</strain>
    </source>
</reference>
<dbReference type="InterPro" id="IPR036249">
    <property type="entry name" value="Thioredoxin-like_sf"/>
</dbReference>